<evidence type="ECO:0000313" key="2">
    <source>
        <dbReference type="Proteomes" id="UP000663823"/>
    </source>
</evidence>
<gene>
    <name evidence="1" type="ORF">OTI717_LOCUS29917</name>
</gene>
<sequence>MQFLFSGDIYGEELDRVEDFSINLCGLNEIYNTIQTPRLKITPTWYTRKRDSVGAHVKKNQIKNRLK</sequence>
<dbReference type="EMBL" id="CAJOAX010007766">
    <property type="protein sequence ID" value="CAF4017672.1"/>
    <property type="molecule type" value="Genomic_DNA"/>
</dbReference>
<reference evidence="1" key="1">
    <citation type="submission" date="2021-02" db="EMBL/GenBank/DDBJ databases">
        <authorList>
            <person name="Nowell W R."/>
        </authorList>
    </citation>
    <scope>NUCLEOTIDE SEQUENCE</scope>
</reference>
<proteinExistence type="predicted"/>
<name>A0A819Q1H3_9BILA</name>
<comment type="caution">
    <text evidence="1">The sequence shown here is derived from an EMBL/GenBank/DDBJ whole genome shotgun (WGS) entry which is preliminary data.</text>
</comment>
<organism evidence="1 2">
    <name type="scientific">Rotaria sordida</name>
    <dbReference type="NCBI Taxonomy" id="392033"/>
    <lineage>
        <taxon>Eukaryota</taxon>
        <taxon>Metazoa</taxon>
        <taxon>Spiralia</taxon>
        <taxon>Gnathifera</taxon>
        <taxon>Rotifera</taxon>
        <taxon>Eurotatoria</taxon>
        <taxon>Bdelloidea</taxon>
        <taxon>Philodinida</taxon>
        <taxon>Philodinidae</taxon>
        <taxon>Rotaria</taxon>
    </lineage>
</organism>
<dbReference type="AlphaFoldDB" id="A0A819Q1H3"/>
<accession>A0A819Q1H3</accession>
<dbReference type="Proteomes" id="UP000663823">
    <property type="component" value="Unassembled WGS sequence"/>
</dbReference>
<evidence type="ECO:0000313" key="1">
    <source>
        <dbReference type="EMBL" id="CAF4017672.1"/>
    </source>
</evidence>
<protein>
    <submittedName>
        <fullName evidence="1">Uncharacterized protein</fullName>
    </submittedName>
</protein>